<reference evidence="2 3" key="1">
    <citation type="submission" date="2019-03" db="EMBL/GenBank/DDBJ databases">
        <title>Draft genome sequences of novel Actinobacteria.</title>
        <authorList>
            <person name="Sahin N."/>
            <person name="Ay H."/>
            <person name="Saygin H."/>
        </authorList>
    </citation>
    <scope>NUCLEOTIDE SEQUENCE [LARGE SCALE GENOMIC DNA]</scope>
    <source>
        <strain evidence="2 3">JCM 13523</strain>
    </source>
</reference>
<protein>
    <submittedName>
        <fullName evidence="2">Uncharacterized protein</fullName>
    </submittedName>
</protein>
<gene>
    <name evidence="2" type="ORF">E1263_14210</name>
</gene>
<accession>A0A4V2YPV2</accession>
<organism evidence="2 3">
    <name type="scientific">Kribbella antibiotica</name>
    <dbReference type="NCBI Taxonomy" id="190195"/>
    <lineage>
        <taxon>Bacteria</taxon>
        <taxon>Bacillati</taxon>
        <taxon>Actinomycetota</taxon>
        <taxon>Actinomycetes</taxon>
        <taxon>Propionibacteriales</taxon>
        <taxon>Kribbellaceae</taxon>
        <taxon>Kribbella</taxon>
    </lineage>
</organism>
<dbReference type="EMBL" id="SMKX01000033">
    <property type="protein sequence ID" value="TDD59637.1"/>
    <property type="molecule type" value="Genomic_DNA"/>
</dbReference>
<evidence type="ECO:0000313" key="3">
    <source>
        <dbReference type="Proteomes" id="UP000295124"/>
    </source>
</evidence>
<dbReference type="RefSeq" id="WP_132167755.1">
    <property type="nucleotide sequence ID" value="NZ_SMKX01000033.1"/>
</dbReference>
<proteinExistence type="predicted"/>
<feature type="signal peptide" evidence="1">
    <location>
        <begin position="1"/>
        <end position="23"/>
    </location>
</feature>
<keyword evidence="3" id="KW-1185">Reference proteome</keyword>
<dbReference type="AlphaFoldDB" id="A0A4V2YPV2"/>
<keyword evidence="1" id="KW-0732">Signal</keyword>
<name>A0A4V2YPV2_9ACTN</name>
<sequence length="256" mass="27250">MKPLIAAALALVMAALPVAPAAAAPTAKCGAPVLKVWYDANQTGSWANAWFEPAAGCKGQRMSVTGHIFCVEGTPHKIYAEIKAGKAPFDTPWVVLPKTCRSFTADATAAPTLASDNWAWRYGYPPGKAGPQPSNAAGQKNVVSKKDERFVGKKCVTLSPGGIDKFTVCDAQYDSMQISNRRTHFVTATPKCRLLGLNTRLRASNGADSDEDTQFGVECRQLAAVVSGAKKAKVTVTVRTAFGDHQPIASYGFDPF</sequence>
<evidence type="ECO:0000313" key="2">
    <source>
        <dbReference type="EMBL" id="TDD59637.1"/>
    </source>
</evidence>
<dbReference type="Proteomes" id="UP000295124">
    <property type="component" value="Unassembled WGS sequence"/>
</dbReference>
<feature type="chain" id="PRO_5020718237" evidence="1">
    <location>
        <begin position="24"/>
        <end position="256"/>
    </location>
</feature>
<comment type="caution">
    <text evidence="2">The sequence shown here is derived from an EMBL/GenBank/DDBJ whole genome shotgun (WGS) entry which is preliminary data.</text>
</comment>
<evidence type="ECO:0000256" key="1">
    <source>
        <dbReference type="SAM" id="SignalP"/>
    </source>
</evidence>